<dbReference type="InterPro" id="IPR008494">
    <property type="entry name" value="DUF776"/>
</dbReference>
<dbReference type="OrthoDB" id="10045817at2759"/>
<evidence type="ECO:0000256" key="5">
    <source>
        <dbReference type="SAM" id="MobiDB-lite"/>
    </source>
</evidence>
<organism evidence="6 7">
    <name type="scientific">Cloeon dipterum</name>
    <dbReference type="NCBI Taxonomy" id="197152"/>
    <lineage>
        <taxon>Eukaryota</taxon>
        <taxon>Metazoa</taxon>
        <taxon>Ecdysozoa</taxon>
        <taxon>Arthropoda</taxon>
        <taxon>Hexapoda</taxon>
        <taxon>Insecta</taxon>
        <taxon>Pterygota</taxon>
        <taxon>Palaeoptera</taxon>
        <taxon>Ephemeroptera</taxon>
        <taxon>Pisciforma</taxon>
        <taxon>Baetidae</taxon>
        <taxon>Cloeon</taxon>
    </lineage>
</organism>
<proteinExistence type="predicted"/>
<evidence type="ECO:0000256" key="3">
    <source>
        <dbReference type="ARBA" id="ARBA00029721"/>
    </source>
</evidence>
<dbReference type="PANTHER" id="PTHR31383">
    <property type="entry name" value="OXIDATIVE STRESS-RESPONSE SERINE-RICH PROTEIN 1"/>
    <property type="match status" value="1"/>
</dbReference>
<dbReference type="Proteomes" id="UP000494165">
    <property type="component" value="Unassembled WGS sequence"/>
</dbReference>
<sequence length="236" mass="26417">MAENTLDVDFDRLKIDSNKRRCRSAERPGESSSANSRLQQLDQLCLSGEPCSRHSCPCNRGRRSLGAPSTSGSRCCWSRRTIVRPVLRRSRLTGLLRRPQLVTPPAEPQPHSASGGSTRFLKLDSLEDMFKEQCRLQPLDRLRSSNRRFRPPRRPGFDDLASSSDASTAPDSRLLQGTSFSRRRDAAAGPSPPAPEQSCSQQARLEEITINELAGYFENLVHIPKKMSSMAEQMYT</sequence>
<keyword evidence="7" id="KW-1185">Reference proteome</keyword>
<dbReference type="AlphaFoldDB" id="A0A8S1CVA8"/>
<name>A0A8S1CVA8_9INSE</name>
<accession>A0A8S1CVA8</accession>
<reference evidence="6 7" key="1">
    <citation type="submission" date="2020-04" db="EMBL/GenBank/DDBJ databases">
        <authorList>
            <person name="Alioto T."/>
            <person name="Alioto T."/>
            <person name="Gomez Garrido J."/>
        </authorList>
    </citation>
    <scope>NUCLEOTIDE SEQUENCE [LARGE SCALE GENOMIC DNA]</scope>
</reference>
<evidence type="ECO:0000256" key="1">
    <source>
        <dbReference type="ARBA" id="ARBA00015005"/>
    </source>
</evidence>
<protein>
    <recommendedName>
        <fullName evidence="1">Oxidative stress-responsive serine-rich protein 1</fullName>
    </recommendedName>
    <alternativeName>
        <fullName evidence="4">Oxidative stress-responsive protein 1</fullName>
    </alternativeName>
    <alternativeName>
        <fullName evidence="3">Peroxide-inducible transcript 1 protein</fullName>
    </alternativeName>
</protein>
<dbReference type="EMBL" id="CADEPI010000043">
    <property type="protein sequence ID" value="CAB3369126.1"/>
    <property type="molecule type" value="Genomic_DNA"/>
</dbReference>
<evidence type="ECO:0000256" key="4">
    <source>
        <dbReference type="ARBA" id="ARBA00031405"/>
    </source>
</evidence>
<dbReference type="PANTHER" id="PTHR31383:SF2">
    <property type="entry name" value="OXIDATIVE STRESS-RESPONSIVE SERINE-RICH PROTEIN 1"/>
    <property type="match status" value="1"/>
</dbReference>
<feature type="compositionally biased region" description="Low complexity" evidence="5">
    <location>
        <begin position="158"/>
        <end position="172"/>
    </location>
</feature>
<comment type="caution">
    <text evidence="6">The sequence shown here is derived from an EMBL/GenBank/DDBJ whole genome shotgun (WGS) entry which is preliminary data.</text>
</comment>
<feature type="compositionally biased region" description="Basic residues" evidence="5">
    <location>
        <begin position="144"/>
        <end position="153"/>
    </location>
</feature>
<keyword evidence="2" id="KW-0597">Phosphoprotein</keyword>
<feature type="region of interest" description="Disordered" evidence="5">
    <location>
        <begin position="142"/>
        <end position="201"/>
    </location>
</feature>
<feature type="region of interest" description="Disordered" evidence="5">
    <location>
        <begin position="97"/>
        <end position="118"/>
    </location>
</feature>
<evidence type="ECO:0000313" key="7">
    <source>
        <dbReference type="Proteomes" id="UP000494165"/>
    </source>
</evidence>
<gene>
    <name evidence="6" type="ORF">CLODIP_2_CD07319</name>
</gene>
<dbReference type="GO" id="GO:0070301">
    <property type="term" value="P:cellular response to hydrogen peroxide"/>
    <property type="evidence" value="ECO:0007669"/>
    <property type="project" value="TreeGrafter"/>
</dbReference>
<evidence type="ECO:0000256" key="2">
    <source>
        <dbReference type="ARBA" id="ARBA00022553"/>
    </source>
</evidence>
<evidence type="ECO:0000313" key="6">
    <source>
        <dbReference type="EMBL" id="CAB3369126.1"/>
    </source>
</evidence>